<proteinExistence type="predicted"/>
<keyword evidence="2" id="KW-1185">Reference proteome</keyword>
<dbReference type="EMBL" id="SNZE01000014">
    <property type="protein sequence ID" value="TDR31011.1"/>
    <property type="molecule type" value="Genomic_DNA"/>
</dbReference>
<organism evidence="1 2">
    <name type="scientific">Hydromonas duriensis</name>
    <dbReference type="NCBI Taxonomy" id="1527608"/>
    <lineage>
        <taxon>Bacteria</taxon>
        <taxon>Pseudomonadati</taxon>
        <taxon>Pseudomonadota</taxon>
        <taxon>Betaproteobacteria</taxon>
        <taxon>Burkholderiales</taxon>
        <taxon>Burkholderiaceae</taxon>
        <taxon>Hydromonas</taxon>
    </lineage>
</organism>
<dbReference type="Proteomes" id="UP000294480">
    <property type="component" value="Unassembled WGS sequence"/>
</dbReference>
<evidence type="ECO:0000313" key="2">
    <source>
        <dbReference type="Proteomes" id="UP000294480"/>
    </source>
</evidence>
<gene>
    <name evidence="1" type="ORF">DFR44_11448</name>
</gene>
<name>A0A4R6Y6G4_9BURK</name>
<sequence length="378" mass="43419">MTFFVNGKIKNTVKNQTFKNGFSEQYSIDRSAYPAFTHFEIHFGVYKKSLPNQALNGKNIIATLYSQATPRDLTKIQLGFYPSVTQWKYREGLVASPRDNGKINNVIHVAPVLPLLVATAPNYLMDGQDRTSHKGMRFDAPWHDPSVNDMSEQQCIESFKQMFERVKLALLPAHYDMRGVIDALRDRFLTNKNYESAPFVNGVLNKTMATDKNFTSYRNRVIWGVIKVFKQNIHWKINEFKKGNVFKSKNQNKKDNNGTPIKLSNPAFAEKPYNIFNGLLICIDTVAWAEVHLTEYAPPDESGHCKMKFKFELWDNFGFDDEDVRKYGERKGLAWFYESEGTLLQHAVALRASGRFKNLEPLPRNSALLIMLNSLPQL</sequence>
<accession>A0A4R6Y6G4</accession>
<reference evidence="1 2" key="1">
    <citation type="submission" date="2019-03" db="EMBL/GenBank/DDBJ databases">
        <title>Genomic Encyclopedia of Type Strains, Phase IV (KMG-IV): sequencing the most valuable type-strain genomes for metagenomic binning, comparative biology and taxonomic classification.</title>
        <authorList>
            <person name="Goeker M."/>
        </authorList>
    </citation>
    <scope>NUCLEOTIDE SEQUENCE [LARGE SCALE GENOMIC DNA]</scope>
    <source>
        <strain evidence="1 2">DSM 102852</strain>
    </source>
</reference>
<dbReference type="AlphaFoldDB" id="A0A4R6Y6G4"/>
<evidence type="ECO:0000313" key="1">
    <source>
        <dbReference type="EMBL" id="TDR31011.1"/>
    </source>
</evidence>
<comment type="caution">
    <text evidence="1">The sequence shown here is derived from an EMBL/GenBank/DDBJ whole genome shotgun (WGS) entry which is preliminary data.</text>
</comment>
<protein>
    <submittedName>
        <fullName evidence="1">Uncharacterized protein DUF3289</fullName>
    </submittedName>
</protein>